<sequence length="333" mass="35095">MKYLILIRQEKMNKCFALLLLIATCYDLAFGELALGGNICARYQSRKVGEKGCTYNCKQKALQPQCQVGVKGCSWTCVTKPPKPGTFQCLAYPATPNKCIPGETVSACGTTCTCSQQPQCKVGVDGCEWNCVTAHPPPGTFQCLAYPATPDQCYPGETVSVCGTTCTCSQQPQCKVGVDGCEWNCVTAVPPPGTFQCLAYPDTPAKCYPGQTASLCGTTCTCSQQPQCTVGVDGCEWNCVTAVPPPGTFQCLAYPDTPAKCYPGQIASICGTTCTCSKQLECKVGVDGCSWDCITSSPSDGVAVCDALPGTPDMCYPGQSETVCATTCTCNKS</sequence>
<organism evidence="1 2">
    <name type="scientific">Pseudolycoriella hygida</name>
    <dbReference type="NCBI Taxonomy" id="35572"/>
    <lineage>
        <taxon>Eukaryota</taxon>
        <taxon>Metazoa</taxon>
        <taxon>Ecdysozoa</taxon>
        <taxon>Arthropoda</taxon>
        <taxon>Hexapoda</taxon>
        <taxon>Insecta</taxon>
        <taxon>Pterygota</taxon>
        <taxon>Neoptera</taxon>
        <taxon>Endopterygota</taxon>
        <taxon>Diptera</taxon>
        <taxon>Nematocera</taxon>
        <taxon>Sciaroidea</taxon>
        <taxon>Sciaridae</taxon>
        <taxon>Pseudolycoriella</taxon>
    </lineage>
</organism>
<protein>
    <submittedName>
        <fullName evidence="1">Matrilin-3</fullName>
    </submittedName>
</protein>
<proteinExistence type="predicted"/>
<dbReference type="EMBL" id="WJQU01000004">
    <property type="protein sequence ID" value="KAJ6634700.1"/>
    <property type="molecule type" value="Genomic_DNA"/>
</dbReference>
<reference evidence="1" key="1">
    <citation type="submission" date="2022-07" db="EMBL/GenBank/DDBJ databases">
        <authorList>
            <person name="Trinca V."/>
            <person name="Uliana J.V.C."/>
            <person name="Torres T.T."/>
            <person name="Ward R.J."/>
            <person name="Monesi N."/>
        </authorList>
    </citation>
    <scope>NUCLEOTIDE SEQUENCE</scope>
    <source>
        <strain evidence="1">HSMRA1968</strain>
        <tissue evidence="1">Whole embryos</tissue>
    </source>
</reference>
<evidence type="ECO:0000313" key="1">
    <source>
        <dbReference type="EMBL" id="KAJ6634700.1"/>
    </source>
</evidence>
<name>A0A9Q0MMK0_9DIPT</name>
<dbReference type="OrthoDB" id="10507198at2759"/>
<dbReference type="Proteomes" id="UP001151699">
    <property type="component" value="Chromosome C"/>
</dbReference>
<keyword evidence="2" id="KW-1185">Reference proteome</keyword>
<accession>A0A9Q0MMK0</accession>
<gene>
    <name evidence="1" type="primary">MATN3</name>
    <name evidence="1" type="ORF">Bhyg_13277</name>
</gene>
<comment type="caution">
    <text evidence="1">The sequence shown here is derived from an EMBL/GenBank/DDBJ whole genome shotgun (WGS) entry which is preliminary data.</text>
</comment>
<dbReference type="AlphaFoldDB" id="A0A9Q0MMK0"/>
<evidence type="ECO:0000313" key="2">
    <source>
        <dbReference type="Proteomes" id="UP001151699"/>
    </source>
</evidence>